<feature type="signal peptide" evidence="13">
    <location>
        <begin position="1"/>
        <end position="21"/>
    </location>
</feature>
<dbReference type="FunFam" id="1.10.225.10:FF:000008">
    <property type="entry name" value="Pulmonary surfactant-associated protein B"/>
    <property type="match status" value="2"/>
</dbReference>
<evidence type="ECO:0000256" key="8">
    <source>
        <dbReference type="ARBA" id="ARBA00023157"/>
    </source>
</evidence>
<dbReference type="Pfam" id="PF03489">
    <property type="entry name" value="SapB_2"/>
    <property type="match status" value="2"/>
</dbReference>
<dbReference type="SMART" id="SM00741">
    <property type="entry name" value="SapB"/>
    <property type="match status" value="2"/>
</dbReference>
<evidence type="ECO:0000313" key="15">
    <source>
        <dbReference type="EMBL" id="GKV04364.1"/>
    </source>
</evidence>
<evidence type="ECO:0000256" key="12">
    <source>
        <dbReference type="ARBA" id="ARBA00041785"/>
    </source>
</evidence>
<evidence type="ECO:0000256" key="7">
    <source>
        <dbReference type="ARBA" id="ARBA00023145"/>
    </source>
</evidence>
<gene>
    <name evidence="15" type="ORF">SLEP1_g16524</name>
</gene>
<keyword evidence="6" id="KW-0064">Aspartyl protease</keyword>
<comment type="caution">
    <text evidence="15">The sequence shown here is derived from an EMBL/GenBank/DDBJ whole genome shotgun (WGS) entry which is preliminary data.</text>
</comment>
<dbReference type="SUPFAM" id="SSF47862">
    <property type="entry name" value="Saposin"/>
    <property type="match status" value="2"/>
</dbReference>
<feature type="chain" id="PRO_5043428121" description="Pulmonary surfactant-associated protein B" evidence="13">
    <location>
        <begin position="22"/>
        <end position="227"/>
    </location>
</feature>
<evidence type="ECO:0000256" key="13">
    <source>
        <dbReference type="SAM" id="SignalP"/>
    </source>
</evidence>
<feature type="domain" description="Saposin B-type" evidence="14">
    <location>
        <begin position="138"/>
        <end position="220"/>
    </location>
</feature>
<evidence type="ECO:0000256" key="1">
    <source>
        <dbReference type="ARBA" id="ARBA00004239"/>
    </source>
</evidence>
<proteinExistence type="predicted"/>
<dbReference type="Proteomes" id="UP001054252">
    <property type="component" value="Unassembled WGS sequence"/>
</dbReference>
<evidence type="ECO:0000256" key="3">
    <source>
        <dbReference type="ARBA" id="ARBA00022670"/>
    </source>
</evidence>
<feature type="domain" description="Saposin B-type" evidence="14">
    <location>
        <begin position="52"/>
        <end position="131"/>
    </location>
</feature>
<dbReference type="InterPro" id="IPR008139">
    <property type="entry name" value="SaposinB_dom"/>
</dbReference>
<dbReference type="GO" id="GO:0005576">
    <property type="term" value="C:extracellular region"/>
    <property type="evidence" value="ECO:0007669"/>
    <property type="project" value="UniProtKB-SubCell"/>
</dbReference>
<name>A0AAV5IX06_9ROSI</name>
<dbReference type="AlphaFoldDB" id="A0AAV5IX06"/>
<dbReference type="GO" id="GO:0006629">
    <property type="term" value="P:lipid metabolic process"/>
    <property type="evidence" value="ECO:0007669"/>
    <property type="project" value="InterPro"/>
</dbReference>
<evidence type="ECO:0000259" key="14">
    <source>
        <dbReference type="PROSITE" id="PS50015"/>
    </source>
</evidence>
<keyword evidence="5" id="KW-0677">Repeat</keyword>
<sequence length="227" mass="25343">MDARVGLLFLFVLGAALVGDARQLAATELSTRSVLISHISGAIQASEKVARDDNVCSFCEEYATEALDYLSKNKTQTEITEALYLSCSRLRPFKKECITLVDYYVPLFFKEVSSIQPEQICETVNLCEKVVLIASQLRQDSCDMCHHAVSELEIKLKDPDTELEIIELLLKACNSMENNNIVKKCKRMVFTYGPLILTNAEQFLETNDVCTMLHACNGAQQASLVDT</sequence>
<dbReference type="PROSITE" id="PS50015">
    <property type="entry name" value="SAP_B"/>
    <property type="match status" value="2"/>
</dbReference>
<keyword evidence="6" id="KW-0378">Hydrolase</keyword>
<evidence type="ECO:0000313" key="16">
    <source>
        <dbReference type="Proteomes" id="UP001054252"/>
    </source>
</evidence>
<accession>A0AAV5IX06</accession>
<keyword evidence="3" id="KW-0645">Protease</keyword>
<organism evidence="15 16">
    <name type="scientific">Rubroshorea leprosula</name>
    <dbReference type="NCBI Taxonomy" id="152421"/>
    <lineage>
        <taxon>Eukaryota</taxon>
        <taxon>Viridiplantae</taxon>
        <taxon>Streptophyta</taxon>
        <taxon>Embryophyta</taxon>
        <taxon>Tracheophyta</taxon>
        <taxon>Spermatophyta</taxon>
        <taxon>Magnoliopsida</taxon>
        <taxon>eudicotyledons</taxon>
        <taxon>Gunneridae</taxon>
        <taxon>Pentapetalae</taxon>
        <taxon>rosids</taxon>
        <taxon>malvids</taxon>
        <taxon>Malvales</taxon>
        <taxon>Dipterocarpaceae</taxon>
        <taxon>Rubroshorea</taxon>
    </lineage>
</organism>
<dbReference type="EMBL" id="BPVZ01000021">
    <property type="protein sequence ID" value="GKV04364.1"/>
    <property type="molecule type" value="Genomic_DNA"/>
</dbReference>
<evidence type="ECO:0000256" key="9">
    <source>
        <dbReference type="ARBA" id="ARBA00023180"/>
    </source>
</evidence>
<keyword evidence="16" id="KW-1185">Reference proteome</keyword>
<keyword evidence="7" id="KW-0865">Zymogen</keyword>
<evidence type="ECO:0000256" key="2">
    <source>
        <dbReference type="ARBA" id="ARBA00022525"/>
    </source>
</evidence>
<reference evidence="15 16" key="1">
    <citation type="journal article" date="2021" name="Commun. Biol.">
        <title>The genome of Shorea leprosula (Dipterocarpaceae) highlights the ecological relevance of drought in aseasonal tropical rainforests.</title>
        <authorList>
            <person name="Ng K.K.S."/>
            <person name="Kobayashi M.J."/>
            <person name="Fawcett J.A."/>
            <person name="Hatakeyama M."/>
            <person name="Paape T."/>
            <person name="Ng C.H."/>
            <person name="Ang C.C."/>
            <person name="Tnah L.H."/>
            <person name="Lee C.T."/>
            <person name="Nishiyama T."/>
            <person name="Sese J."/>
            <person name="O'Brien M.J."/>
            <person name="Copetti D."/>
            <person name="Mohd Noor M.I."/>
            <person name="Ong R.C."/>
            <person name="Putra M."/>
            <person name="Sireger I.Z."/>
            <person name="Indrioko S."/>
            <person name="Kosugi Y."/>
            <person name="Izuno A."/>
            <person name="Isagi Y."/>
            <person name="Lee S.L."/>
            <person name="Shimizu K.K."/>
        </authorList>
    </citation>
    <scope>NUCLEOTIDE SEQUENCE [LARGE SCALE GENOMIC DNA]</scope>
    <source>
        <strain evidence="15">214</strain>
    </source>
</reference>
<dbReference type="PANTHER" id="PTHR11480:SF3">
    <property type="entry name" value="BCDNA.GH08312"/>
    <property type="match status" value="1"/>
</dbReference>
<evidence type="ECO:0000256" key="10">
    <source>
        <dbReference type="ARBA" id="ARBA00037221"/>
    </source>
</evidence>
<comment type="function">
    <text evidence="10">Pulmonary surfactant-associated proteins promote alveolar stability by lowering the surface tension at the air-liquid interface in the peripheral air spaces. SP-B increases the collapse pressure of palmitic acid to nearly 70 millinewtons per meter.</text>
</comment>
<dbReference type="InterPro" id="IPR011001">
    <property type="entry name" value="Saposin-like"/>
</dbReference>
<protein>
    <recommendedName>
        <fullName evidence="11">Pulmonary surfactant-associated protein B</fullName>
    </recommendedName>
    <alternativeName>
        <fullName evidence="12">Pulmonary surfactant-associated proteolipid SPL(Phe)</fullName>
    </alternativeName>
</protein>
<dbReference type="GO" id="GO:0004190">
    <property type="term" value="F:aspartic-type endopeptidase activity"/>
    <property type="evidence" value="ECO:0007669"/>
    <property type="project" value="UniProtKB-KW"/>
</dbReference>
<evidence type="ECO:0000256" key="11">
    <source>
        <dbReference type="ARBA" id="ARBA00041094"/>
    </source>
</evidence>
<dbReference type="Gene3D" id="1.10.225.10">
    <property type="entry name" value="Saposin-like"/>
    <property type="match status" value="2"/>
</dbReference>
<dbReference type="InterPro" id="IPR008138">
    <property type="entry name" value="SapB_2"/>
</dbReference>
<dbReference type="InterPro" id="IPR007856">
    <property type="entry name" value="SapB_1"/>
</dbReference>
<comment type="subcellular location">
    <subcellularLocation>
        <location evidence="1">Secreted</location>
        <location evidence="1">Extracellular space</location>
    </subcellularLocation>
</comment>
<keyword evidence="8" id="KW-1015">Disulfide bond</keyword>
<evidence type="ECO:0000256" key="4">
    <source>
        <dbReference type="ARBA" id="ARBA00022729"/>
    </source>
</evidence>
<dbReference type="Pfam" id="PF05184">
    <property type="entry name" value="SapB_1"/>
    <property type="match status" value="2"/>
</dbReference>
<evidence type="ECO:0000256" key="5">
    <source>
        <dbReference type="ARBA" id="ARBA00022737"/>
    </source>
</evidence>
<dbReference type="GO" id="GO:0006508">
    <property type="term" value="P:proteolysis"/>
    <property type="evidence" value="ECO:0007669"/>
    <property type="project" value="UniProtKB-KW"/>
</dbReference>
<keyword evidence="9" id="KW-0325">Glycoprotein</keyword>
<keyword evidence="2" id="KW-0964">Secreted</keyword>
<evidence type="ECO:0000256" key="6">
    <source>
        <dbReference type="ARBA" id="ARBA00022750"/>
    </source>
</evidence>
<dbReference type="PANTHER" id="PTHR11480">
    <property type="entry name" value="SAPOSIN-RELATED"/>
    <property type="match status" value="1"/>
</dbReference>
<dbReference type="InterPro" id="IPR051428">
    <property type="entry name" value="Sphingo_Act-Surfact_Prot"/>
</dbReference>
<keyword evidence="4 13" id="KW-0732">Signal</keyword>